<organism evidence="1 2">
    <name type="scientific">Vibrio phage phi 3</name>
    <dbReference type="NCBI Taxonomy" id="1589298"/>
    <lineage>
        <taxon>Viruses</taxon>
        <taxon>Duplodnaviria</taxon>
        <taxon>Heunggongvirae</taxon>
        <taxon>Uroviricota</taxon>
        <taxon>Caudoviricetes</taxon>
        <taxon>Demerecviridae</taxon>
        <taxon>Ermolyevavirinae</taxon>
        <taxon>Jesfedecavirus</taxon>
        <taxon>Jesfedecavirus phi3</taxon>
    </lineage>
</organism>
<protein>
    <recommendedName>
        <fullName evidence="3">DNA N-6-adenine-methyltransferase</fullName>
    </recommendedName>
</protein>
<dbReference type="GO" id="GO:0009307">
    <property type="term" value="P:DNA restriction-modification system"/>
    <property type="evidence" value="ECO:0007669"/>
    <property type="project" value="InterPro"/>
</dbReference>
<name>A0A0B5H8X5_9CAUD</name>
<evidence type="ECO:0000313" key="1">
    <source>
        <dbReference type="EMBL" id="AJF40858.1"/>
    </source>
</evidence>
<evidence type="ECO:0008006" key="3">
    <source>
        <dbReference type="Google" id="ProtNLM"/>
    </source>
</evidence>
<dbReference type="OrthoDB" id="27890at10239"/>
<dbReference type="Proteomes" id="UP000031804">
    <property type="component" value="Segment"/>
</dbReference>
<dbReference type="EMBL" id="KP280063">
    <property type="protein sequence ID" value="AJF40858.1"/>
    <property type="molecule type" value="Genomic_DNA"/>
</dbReference>
<reference evidence="1 2" key="1">
    <citation type="submission" date="2014-12" db="EMBL/GenBank/DDBJ databases">
        <title>Complete genome sequences of three Vibrio cholerae specific bacteriophages.</title>
        <authorList>
            <person name="Bhandare S.G."/>
            <person name="Warry A."/>
            <person name="Emes R.D."/>
            <person name="Hooton S.P.T."/>
            <person name="Barrow P.A."/>
            <person name="Atterbury R.J."/>
        </authorList>
    </citation>
    <scope>NUCLEOTIDE SEQUENCE [LARGE SCALE GENOMIC DNA]</scope>
</reference>
<evidence type="ECO:0000313" key="2">
    <source>
        <dbReference type="Proteomes" id="UP000031804"/>
    </source>
</evidence>
<dbReference type="RefSeq" id="YP_009207556.1">
    <property type="nucleotide sequence ID" value="NC_028895.1"/>
</dbReference>
<dbReference type="KEGG" id="vg:26634069"/>
<dbReference type="GeneID" id="26634069"/>
<dbReference type="InterPro" id="IPR008593">
    <property type="entry name" value="Dam_MeTrfase"/>
</dbReference>
<dbReference type="GO" id="GO:0009007">
    <property type="term" value="F:site-specific DNA-methyltransferase (adenine-specific) activity"/>
    <property type="evidence" value="ECO:0007669"/>
    <property type="project" value="InterPro"/>
</dbReference>
<accession>A0A0B5H8X5</accession>
<sequence>MNSNDEWYTPEFIMDKVRRVLGEIDLDPASNPTANTIVRAKTYYTKEQNGLNYPWLGKVWCNPPYSAALIKKFTKYFAEEYKRGVMTEGIMLTNSGTDTQWNIALQGGVQAYTNGRISFLQPDLTPKGKGSRGQCFTYFGPNPELFIKVFTEDNFCWVPNLVLMRGK</sequence>
<dbReference type="Pfam" id="PF05869">
    <property type="entry name" value="Dam"/>
    <property type="match status" value="1"/>
</dbReference>
<gene>
    <name evidence="1" type="ORF">SBVP3_0091</name>
</gene>
<keyword evidence="2" id="KW-1185">Reference proteome</keyword>
<dbReference type="GO" id="GO:0003677">
    <property type="term" value="F:DNA binding"/>
    <property type="evidence" value="ECO:0007669"/>
    <property type="project" value="InterPro"/>
</dbReference>
<proteinExistence type="predicted"/>